<dbReference type="PANTHER" id="PTHR35706:SF1">
    <property type="entry name" value="EMBRYOGENESIS-LIKE PROTEIN"/>
    <property type="match status" value="1"/>
</dbReference>
<evidence type="ECO:0000313" key="1">
    <source>
        <dbReference type="EMBL" id="CAD7278598.1"/>
    </source>
</evidence>
<dbReference type="Proteomes" id="UP000678499">
    <property type="component" value="Unassembled WGS sequence"/>
</dbReference>
<dbReference type="OrthoDB" id="273230at2759"/>
<protein>
    <submittedName>
        <fullName evidence="1">Uncharacterized protein</fullName>
    </submittedName>
</protein>
<dbReference type="AlphaFoldDB" id="A0A7R9BNG5"/>
<sequence length="71" mass="7844">MSCEQKSSVGTVYFSDDMNDAKHLVEEVLARFSALIEESDDAQKSKIQSTIGLKIEELKAHLSILDATAKE</sequence>
<keyword evidence="2" id="KW-1185">Reference proteome</keyword>
<organism evidence="1">
    <name type="scientific">Notodromas monacha</name>
    <dbReference type="NCBI Taxonomy" id="399045"/>
    <lineage>
        <taxon>Eukaryota</taxon>
        <taxon>Metazoa</taxon>
        <taxon>Ecdysozoa</taxon>
        <taxon>Arthropoda</taxon>
        <taxon>Crustacea</taxon>
        <taxon>Oligostraca</taxon>
        <taxon>Ostracoda</taxon>
        <taxon>Podocopa</taxon>
        <taxon>Podocopida</taxon>
        <taxon>Cypridocopina</taxon>
        <taxon>Cypridoidea</taxon>
        <taxon>Cyprididae</taxon>
        <taxon>Notodromas</taxon>
    </lineage>
</organism>
<accession>A0A7R9BNG5</accession>
<gene>
    <name evidence="1" type="ORF">NMOB1V02_LOCUS6297</name>
</gene>
<reference evidence="1" key="1">
    <citation type="submission" date="2020-11" db="EMBL/GenBank/DDBJ databases">
        <authorList>
            <person name="Tran Van P."/>
        </authorList>
    </citation>
    <scope>NUCLEOTIDE SEQUENCE</scope>
</reference>
<name>A0A7R9BNG5_9CRUS</name>
<dbReference type="EMBL" id="OA883318">
    <property type="protein sequence ID" value="CAD7278598.1"/>
    <property type="molecule type" value="Genomic_DNA"/>
</dbReference>
<dbReference type="EMBL" id="CAJPEX010001281">
    <property type="protein sequence ID" value="CAG0918750.1"/>
    <property type="molecule type" value="Genomic_DNA"/>
</dbReference>
<dbReference type="PANTHER" id="PTHR35706">
    <property type="entry name" value="F14O23.11 PROTEIN"/>
    <property type="match status" value="1"/>
</dbReference>
<dbReference type="InterPro" id="IPR053325">
    <property type="entry name" value="H3-Acetyl_Activator"/>
</dbReference>
<evidence type="ECO:0000313" key="2">
    <source>
        <dbReference type="Proteomes" id="UP000678499"/>
    </source>
</evidence>
<proteinExistence type="predicted"/>